<keyword evidence="3" id="KW-1185">Reference proteome</keyword>
<accession>A0A067PI51</accession>
<dbReference type="AlphaFoldDB" id="A0A067PI51"/>
<proteinExistence type="predicted"/>
<evidence type="ECO:0000313" key="2">
    <source>
        <dbReference type="EMBL" id="KDQ54444.1"/>
    </source>
</evidence>
<protein>
    <recommendedName>
        <fullName evidence="1">UGGT thioredoxin-like domain-containing protein</fullName>
    </recommendedName>
</protein>
<dbReference type="EMBL" id="KL197729">
    <property type="protein sequence ID" value="KDQ54444.1"/>
    <property type="molecule type" value="Genomic_DNA"/>
</dbReference>
<reference evidence="3" key="1">
    <citation type="journal article" date="2014" name="Proc. Natl. Acad. Sci. U.S.A.">
        <title>Extensive sampling of basidiomycete genomes demonstrates inadequacy of the white-rot/brown-rot paradigm for wood decay fungi.</title>
        <authorList>
            <person name="Riley R."/>
            <person name="Salamov A.A."/>
            <person name="Brown D.W."/>
            <person name="Nagy L.G."/>
            <person name="Floudas D."/>
            <person name="Held B.W."/>
            <person name="Levasseur A."/>
            <person name="Lombard V."/>
            <person name="Morin E."/>
            <person name="Otillar R."/>
            <person name="Lindquist E.A."/>
            <person name="Sun H."/>
            <person name="LaButti K.M."/>
            <person name="Schmutz J."/>
            <person name="Jabbour D."/>
            <person name="Luo H."/>
            <person name="Baker S.E."/>
            <person name="Pisabarro A.G."/>
            <person name="Walton J.D."/>
            <person name="Blanchette R.A."/>
            <person name="Henrissat B."/>
            <person name="Martin F."/>
            <person name="Cullen D."/>
            <person name="Hibbett D.S."/>
            <person name="Grigoriev I.V."/>
        </authorList>
    </citation>
    <scope>NUCLEOTIDE SEQUENCE [LARGE SCALE GENOMIC DNA]</scope>
    <source>
        <strain evidence="3">MUCL 33604</strain>
    </source>
</reference>
<gene>
    <name evidence="2" type="ORF">JAAARDRAFT_408354</name>
</gene>
<name>A0A067PI51_9AGAM</name>
<organism evidence="2 3">
    <name type="scientific">Jaapia argillacea MUCL 33604</name>
    <dbReference type="NCBI Taxonomy" id="933084"/>
    <lineage>
        <taxon>Eukaryota</taxon>
        <taxon>Fungi</taxon>
        <taxon>Dikarya</taxon>
        <taxon>Basidiomycota</taxon>
        <taxon>Agaricomycotina</taxon>
        <taxon>Agaricomycetes</taxon>
        <taxon>Agaricomycetidae</taxon>
        <taxon>Jaapiales</taxon>
        <taxon>Jaapiaceae</taxon>
        <taxon>Jaapia</taxon>
    </lineage>
</organism>
<dbReference type="STRING" id="933084.A0A067PI51"/>
<dbReference type="Pfam" id="PF18402">
    <property type="entry name" value="Thioredoxin_14"/>
    <property type="match status" value="1"/>
</dbReference>
<dbReference type="HOGENOM" id="CLU_2441159_0_0_1"/>
<evidence type="ECO:0000313" key="3">
    <source>
        <dbReference type="Proteomes" id="UP000027265"/>
    </source>
</evidence>
<evidence type="ECO:0000259" key="1">
    <source>
        <dbReference type="Pfam" id="PF18402"/>
    </source>
</evidence>
<sequence length="90" mass="10381">MLVIERGRWCDTLVERLRKGSRSEKWGESPEVLLRRSYLDAFPRNKHNLFNMVAVLNRSKTSSINFLSQAVSGIIQKGFGFRWGGVCFTM</sequence>
<dbReference type="OrthoDB" id="27683at2759"/>
<dbReference type="Proteomes" id="UP000027265">
    <property type="component" value="Unassembled WGS sequence"/>
</dbReference>
<dbReference type="InterPro" id="IPR040692">
    <property type="entry name" value="UGGT_TRXL_3"/>
</dbReference>
<feature type="domain" description="UGGT thioredoxin-like" evidence="1">
    <location>
        <begin position="18"/>
        <end position="89"/>
    </location>
</feature>
<dbReference type="InParanoid" id="A0A067PI51"/>